<accession>A0A5B7CMA1</accession>
<dbReference type="EMBL" id="VSRR010000129">
    <property type="protein sequence ID" value="MPC10767.1"/>
    <property type="molecule type" value="Genomic_DNA"/>
</dbReference>
<sequence length="68" mass="7635">MTRPTLPPTTSVHDLETTLRTNKEEPRVHLSRQICLRSSDDSDPLPLTPKAAPRTPIRLPLSHTPTKD</sequence>
<name>A0A5B7CMA1_PORTR</name>
<dbReference type="AlphaFoldDB" id="A0A5B7CMA1"/>
<gene>
    <name evidence="2" type="ORF">E2C01_003407</name>
</gene>
<dbReference type="Proteomes" id="UP000324222">
    <property type="component" value="Unassembled WGS sequence"/>
</dbReference>
<feature type="region of interest" description="Disordered" evidence="1">
    <location>
        <begin position="1"/>
        <end position="68"/>
    </location>
</feature>
<reference evidence="2 3" key="1">
    <citation type="submission" date="2019-05" db="EMBL/GenBank/DDBJ databases">
        <title>Another draft genome of Portunus trituberculatus and its Hox gene families provides insights of decapod evolution.</title>
        <authorList>
            <person name="Jeong J.-H."/>
            <person name="Song I."/>
            <person name="Kim S."/>
            <person name="Choi T."/>
            <person name="Kim D."/>
            <person name="Ryu S."/>
            <person name="Kim W."/>
        </authorList>
    </citation>
    <scope>NUCLEOTIDE SEQUENCE [LARGE SCALE GENOMIC DNA]</scope>
    <source>
        <tissue evidence="2">Muscle</tissue>
    </source>
</reference>
<proteinExistence type="predicted"/>
<protein>
    <submittedName>
        <fullName evidence="2">Uncharacterized protein</fullName>
    </submittedName>
</protein>
<evidence type="ECO:0000313" key="3">
    <source>
        <dbReference type="Proteomes" id="UP000324222"/>
    </source>
</evidence>
<evidence type="ECO:0000313" key="2">
    <source>
        <dbReference type="EMBL" id="MPC10767.1"/>
    </source>
</evidence>
<comment type="caution">
    <text evidence="2">The sequence shown here is derived from an EMBL/GenBank/DDBJ whole genome shotgun (WGS) entry which is preliminary data.</text>
</comment>
<evidence type="ECO:0000256" key="1">
    <source>
        <dbReference type="SAM" id="MobiDB-lite"/>
    </source>
</evidence>
<feature type="compositionally biased region" description="Basic and acidic residues" evidence="1">
    <location>
        <begin position="13"/>
        <end position="28"/>
    </location>
</feature>
<organism evidence="2 3">
    <name type="scientific">Portunus trituberculatus</name>
    <name type="common">Swimming crab</name>
    <name type="synonym">Neptunus trituberculatus</name>
    <dbReference type="NCBI Taxonomy" id="210409"/>
    <lineage>
        <taxon>Eukaryota</taxon>
        <taxon>Metazoa</taxon>
        <taxon>Ecdysozoa</taxon>
        <taxon>Arthropoda</taxon>
        <taxon>Crustacea</taxon>
        <taxon>Multicrustacea</taxon>
        <taxon>Malacostraca</taxon>
        <taxon>Eumalacostraca</taxon>
        <taxon>Eucarida</taxon>
        <taxon>Decapoda</taxon>
        <taxon>Pleocyemata</taxon>
        <taxon>Brachyura</taxon>
        <taxon>Eubrachyura</taxon>
        <taxon>Portunoidea</taxon>
        <taxon>Portunidae</taxon>
        <taxon>Portuninae</taxon>
        <taxon>Portunus</taxon>
    </lineage>
</organism>
<keyword evidence="3" id="KW-1185">Reference proteome</keyword>